<gene>
    <name evidence="3" type="primary">cheD</name>
    <name evidence="4" type="ORF">FIV42_23390</name>
</gene>
<protein>
    <recommendedName>
        <fullName evidence="3">Probable chemoreceptor glutamine deamidase CheD</fullName>
        <ecNumber evidence="3">3.5.1.44</ecNumber>
    </recommendedName>
</protein>
<keyword evidence="2 3" id="KW-0378">Hydrolase</keyword>
<dbReference type="CDD" id="cd16352">
    <property type="entry name" value="CheD"/>
    <property type="match status" value="1"/>
</dbReference>
<keyword evidence="4" id="KW-0675">Receptor</keyword>
<dbReference type="EMBL" id="CP041186">
    <property type="protein sequence ID" value="QDG53579.1"/>
    <property type="molecule type" value="Genomic_DNA"/>
</dbReference>
<evidence type="ECO:0000256" key="3">
    <source>
        <dbReference type="HAMAP-Rule" id="MF_01440"/>
    </source>
</evidence>
<sequence>MTNAERSASKPPAALGFDHIRRRWDARLDEWVADLLPGDYYVTSHREWLLTRLGSCIAVCVNDPVVGVGGMNHFMLPHASESTLTPVSESARYGAYAMEQLINSMLKLGARRDRLELKIFGGARMLSSLGDVGRRNISFIRQFAQLEGLRVTAQDVGGDQGRRVMYSPKSGRAFVRKLEAIERKDVAANETAYHRQIDREPVGGDVDLF</sequence>
<comment type="function">
    <text evidence="3">Probably deamidates glutamine residues to glutamate on methyl-accepting chemotaxis receptors (MCPs), playing an important role in chemotaxis.</text>
</comment>
<dbReference type="SUPFAM" id="SSF64438">
    <property type="entry name" value="CNF1/YfiH-like putative cysteine hydrolases"/>
    <property type="match status" value="1"/>
</dbReference>
<keyword evidence="1 3" id="KW-0145">Chemotaxis</keyword>
<dbReference type="RefSeq" id="WP_141200033.1">
    <property type="nucleotide sequence ID" value="NZ_CP041186.1"/>
</dbReference>
<dbReference type="Gene3D" id="3.30.1330.200">
    <property type="match status" value="1"/>
</dbReference>
<accession>A0A5B8YAD2</accession>
<keyword evidence="5" id="KW-1185">Reference proteome</keyword>
<dbReference type="InterPro" id="IPR011324">
    <property type="entry name" value="Cytotoxic_necrot_fac-like_cat"/>
</dbReference>
<reference evidence="4 5" key="1">
    <citation type="submission" date="2019-06" db="EMBL/GenBank/DDBJ databases">
        <title>Persicimonas caeni gen. nov., sp. nov., a predatory bacterium isolated from solar saltern.</title>
        <authorList>
            <person name="Wang S."/>
        </authorList>
    </citation>
    <scope>NUCLEOTIDE SEQUENCE [LARGE SCALE GENOMIC DNA]</scope>
    <source>
        <strain evidence="4 5">YN101</strain>
    </source>
</reference>
<dbReference type="OrthoDB" id="9807202at2"/>
<evidence type="ECO:0000313" key="5">
    <source>
        <dbReference type="Proteomes" id="UP000315995"/>
    </source>
</evidence>
<dbReference type="InterPro" id="IPR005659">
    <property type="entry name" value="Chemorcpt_Glu_NH3ase_CheD"/>
</dbReference>
<name>A0A4Y6PZH6_PERCE</name>
<organism evidence="4 5">
    <name type="scientific">Persicimonas caeni</name>
    <dbReference type="NCBI Taxonomy" id="2292766"/>
    <lineage>
        <taxon>Bacteria</taxon>
        <taxon>Deltaproteobacteria</taxon>
        <taxon>Bradymonadales</taxon>
        <taxon>Bradymonadaceae</taxon>
        <taxon>Persicimonas</taxon>
    </lineage>
</organism>
<dbReference type="HAMAP" id="MF_01440">
    <property type="entry name" value="CheD"/>
    <property type="match status" value="1"/>
</dbReference>
<dbReference type="PANTHER" id="PTHR35147:SF2">
    <property type="entry name" value="CHEMORECEPTOR GLUTAMINE DEAMIDASE CHED-RELATED"/>
    <property type="match status" value="1"/>
</dbReference>
<comment type="similarity">
    <text evidence="3">Belongs to the CheD family.</text>
</comment>
<evidence type="ECO:0000256" key="1">
    <source>
        <dbReference type="ARBA" id="ARBA00022500"/>
    </source>
</evidence>
<dbReference type="PANTHER" id="PTHR35147">
    <property type="entry name" value="CHEMORECEPTOR GLUTAMINE DEAMIDASE CHED-RELATED"/>
    <property type="match status" value="1"/>
</dbReference>
<comment type="catalytic activity">
    <reaction evidence="3">
        <text>L-glutaminyl-[protein] + H2O = L-glutamyl-[protein] + NH4(+)</text>
        <dbReference type="Rhea" id="RHEA:16441"/>
        <dbReference type="Rhea" id="RHEA-COMP:10207"/>
        <dbReference type="Rhea" id="RHEA-COMP:10208"/>
        <dbReference type="ChEBI" id="CHEBI:15377"/>
        <dbReference type="ChEBI" id="CHEBI:28938"/>
        <dbReference type="ChEBI" id="CHEBI:29973"/>
        <dbReference type="ChEBI" id="CHEBI:30011"/>
        <dbReference type="EC" id="3.5.1.44"/>
    </reaction>
</comment>
<accession>A0A4Y6PZH6</accession>
<proteinExistence type="inferred from homology"/>
<dbReference type="Proteomes" id="UP000315995">
    <property type="component" value="Chromosome"/>
</dbReference>
<dbReference type="InterPro" id="IPR038592">
    <property type="entry name" value="CheD-like_sf"/>
</dbReference>
<evidence type="ECO:0000313" key="4">
    <source>
        <dbReference type="EMBL" id="QDG53579.1"/>
    </source>
</evidence>
<evidence type="ECO:0000256" key="2">
    <source>
        <dbReference type="ARBA" id="ARBA00022801"/>
    </source>
</evidence>
<dbReference type="EC" id="3.5.1.44" evidence="3"/>
<dbReference type="Pfam" id="PF03975">
    <property type="entry name" value="CheD"/>
    <property type="match status" value="1"/>
</dbReference>
<dbReference type="AlphaFoldDB" id="A0A4Y6PZH6"/>
<dbReference type="GO" id="GO:0006935">
    <property type="term" value="P:chemotaxis"/>
    <property type="evidence" value="ECO:0007669"/>
    <property type="project" value="UniProtKB-UniRule"/>
</dbReference>
<dbReference type="GO" id="GO:0050568">
    <property type="term" value="F:protein-glutamine glutaminase activity"/>
    <property type="evidence" value="ECO:0007669"/>
    <property type="project" value="UniProtKB-UniRule"/>
</dbReference>